<organism evidence="3">
    <name type="scientific">Tanacetum cinerariifolium</name>
    <name type="common">Dalmatian daisy</name>
    <name type="synonym">Chrysanthemum cinerariifolium</name>
    <dbReference type="NCBI Taxonomy" id="118510"/>
    <lineage>
        <taxon>Eukaryota</taxon>
        <taxon>Viridiplantae</taxon>
        <taxon>Streptophyta</taxon>
        <taxon>Embryophyta</taxon>
        <taxon>Tracheophyta</taxon>
        <taxon>Spermatophyta</taxon>
        <taxon>Magnoliopsida</taxon>
        <taxon>eudicotyledons</taxon>
        <taxon>Gunneridae</taxon>
        <taxon>Pentapetalae</taxon>
        <taxon>asterids</taxon>
        <taxon>campanulids</taxon>
        <taxon>Asterales</taxon>
        <taxon>Asteraceae</taxon>
        <taxon>Asteroideae</taxon>
        <taxon>Anthemideae</taxon>
        <taxon>Anthemidinae</taxon>
        <taxon>Tanacetum</taxon>
    </lineage>
</organism>
<dbReference type="EMBL" id="BKCJ010038408">
    <property type="protein sequence ID" value="GEV91111.1"/>
    <property type="molecule type" value="Genomic_DNA"/>
</dbReference>
<dbReference type="InterPro" id="IPR057670">
    <property type="entry name" value="SH3_retrovirus"/>
</dbReference>
<proteinExistence type="predicted"/>
<dbReference type="Pfam" id="PF25597">
    <property type="entry name" value="SH3_retrovirus"/>
    <property type="match status" value="1"/>
</dbReference>
<feature type="region of interest" description="Disordered" evidence="1">
    <location>
        <begin position="325"/>
        <end position="366"/>
    </location>
</feature>
<accession>A0A699GRC9</accession>
<protein>
    <recommendedName>
        <fullName evidence="2">Retroviral polymerase SH3-like domain-containing protein</fullName>
    </recommendedName>
</protein>
<feature type="compositionally biased region" description="Basic and acidic residues" evidence="1">
    <location>
        <begin position="336"/>
        <end position="353"/>
    </location>
</feature>
<name>A0A699GRC9_TANCI</name>
<gene>
    <name evidence="3" type="ORF">Tci_163088</name>
</gene>
<evidence type="ECO:0000259" key="2">
    <source>
        <dbReference type="Pfam" id="PF25597"/>
    </source>
</evidence>
<reference evidence="3" key="1">
    <citation type="journal article" date="2019" name="Sci. Rep.">
        <title>Draft genome of Tanacetum cinerariifolium, the natural source of mosquito coil.</title>
        <authorList>
            <person name="Yamashiro T."/>
            <person name="Shiraishi A."/>
            <person name="Satake H."/>
            <person name="Nakayama K."/>
        </authorList>
    </citation>
    <scope>NUCLEOTIDE SEQUENCE</scope>
</reference>
<dbReference type="AlphaFoldDB" id="A0A699GRC9"/>
<comment type="caution">
    <text evidence="3">The sequence shown here is derived from an EMBL/GenBank/DDBJ whole genome shotgun (WGS) entry which is preliminary data.</text>
</comment>
<sequence>MHGEVIPQEEINEKFLRSLSQEWTMHTIVWRNKLEIETLSLYDLFNNLKAYESKVMGTSNSTTNSHNVAFLSSSNTNSTTRAINTTQGVNNASTQGAADSLTTVENLSDAIIYSFFTSQPKCVKDLKEQNEQLVKDLRTARVSDVSYKTGLESVEARLLVFKKNESVYEEDIKLLKREIYAEAVNTACYVQNRVLVIKPYNKTPYELFLGKFDEKADEGFFVGYSANSKAFRVFNSRTRIVEEKLHVKFSENTPNIAGSGPNWLFDIDALTISMNYTPVLTGNQSNGSEGTKACNNVGKTSVETVLDKDYILLPLWTQDPLFSSSSKDSFGAGYKSSREEKKDAEDPWNKDSEVPSTAEPRVNQKKDANVNITNNINIVSLTNNAAGIKDNAINENIVYGCADDPNMPGLEEIGRFSDAENDDSGANMNNLNTYFQVSPVATTRIHKDHPLEQVIGDLHSSPQTRRMSKNLKGYDLVSTVDQRTNHKDLQNCLFGCFFYHK</sequence>
<evidence type="ECO:0000313" key="3">
    <source>
        <dbReference type="EMBL" id="GEV91111.1"/>
    </source>
</evidence>
<evidence type="ECO:0000256" key="1">
    <source>
        <dbReference type="SAM" id="MobiDB-lite"/>
    </source>
</evidence>
<feature type="domain" description="Retroviral polymerase SH3-like" evidence="2">
    <location>
        <begin position="210"/>
        <end position="253"/>
    </location>
</feature>